<evidence type="ECO:0000313" key="1">
    <source>
        <dbReference type="EMBL" id="MFC7669121.1"/>
    </source>
</evidence>
<reference evidence="2" key="1">
    <citation type="journal article" date="2019" name="Int. J. Syst. Evol. Microbiol.">
        <title>The Global Catalogue of Microorganisms (GCM) 10K type strain sequencing project: providing services to taxonomists for standard genome sequencing and annotation.</title>
        <authorList>
            <consortium name="The Broad Institute Genomics Platform"/>
            <consortium name="The Broad Institute Genome Sequencing Center for Infectious Disease"/>
            <person name="Wu L."/>
            <person name="Ma J."/>
        </authorList>
    </citation>
    <scope>NUCLEOTIDE SEQUENCE [LARGE SCALE GENOMIC DNA]</scope>
    <source>
        <strain evidence="2">JCM 19635</strain>
    </source>
</reference>
<name>A0ABW2U8A7_9BACT</name>
<proteinExistence type="predicted"/>
<dbReference type="EMBL" id="JBHTEK010000001">
    <property type="protein sequence ID" value="MFC7669121.1"/>
    <property type="molecule type" value="Genomic_DNA"/>
</dbReference>
<protein>
    <recommendedName>
        <fullName evidence="3">DUF4402 domain-containing protein</fullName>
    </recommendedName>
</protein>
<keyword evidence="2" id="KW-1185">Reference proteome</keyword>
<gene>
    <name evidence="1" type="ORF">ACFQT0_18520</name>
</gene>
<dbReference type="Proteomes" id="UP001596513">
    <property type="component" value="Unassembled WGS sequence"/>
</dbReference>
<evidence type="ECO:0000313" key="2">
    <source>
        <dbReference type="Proteomes" id="UP001596513"/>
    </source>
</evidence>
<dbReference type="RefSeq" id="WP_380204640.1">
    <property type="nucleotide sequence ID" value="NZ_JBHTEK010000001.1"/>
</dbReference>
<comment type="caution">
    <text evidence="1">The sequence shown here is derived from an EMBL/GenBank/DDBJ whole genome shotgun (WGS) entry which is preliminary data.</text>
</comment>
<accession>A0ABW2U8A7</accession>
<organism evidence="1 2">
    <name type="scientific">Hymenobacter humi</name>
    <dbReference type="NCBI Taxonomy" id="1411620"/>
    <lineage>
        <taxon>Bacteria</taxon>
        <taxon>Pseudomonadati</taxon>
        <taxon>Bacteroidota</taxon>
        <taxon>Cytophagia</taxon>
        <taxon>Cytophagales</taxon>
        <taxon>Hymenobacteraceae</taxon>
        <taxon>Hymenobacter</taxon>
    </lineage>
</organism>
<sequence>MSSGWAPVVVGAKFMISPNYDTPTQIAILVESPVPRTGDKELAVKGLAPSGRLLVSQQIGERYGVEANFGFSQPGMTVADIQKGQFLGTLALNGPITSKTGFFVEAYGTGRGTLTSGTTAGLYWRPVSMLRLDVNAGRVLGGVASGTATLGAGLAFKLGQ</sequence>
<evidence type="ECO:0008006" key="3">
    <source>
        <dbReference type="Google" id="ProtNLM"/>
    </source>
</evidence>